<dbReference type="GO" id="GO:0005576">
    <property type="term" value="C:extracellular region"/>
    <property type="evidence" value="ECO:0007669"/>
    <property type="project" value="InterPro"/>
</dbReference>
<dbReference type="InterPro" id="IPR051940">
    <property type="entry name" value="Chitin_bind-dev_reg"/>
</dbReference>
<dbReference type="SMR" id="B3M3Q3"/>
<dbReference type="Proteomes" id="UP000007801">
    <property type="component" value="Unassembled WGS sequence"/>
</dbReference>
<keyword evidence="10" id="KW-1185">Reference proteome</keyword>
<feature type="domain" description="Chitin-binding type-2" evidence="8">
    <location>
        <begin position="637"/>
        <end position="695"/>
    </location>
</feature>
<dbReference type="PROSITE" id="PS50940">
    <property type="entry name" value="CHIT_BIND_II"/>
    <property type="match status" value="10"/>
</dbReference>
<dbReference type="Pfam" id="PF01607">
    <property type="entry name" value="CBM_14"/>
    <property type="match status" value="10"/>
</dbReference>
<feature type="compositionally biased region" description="Low complexity" evidence="6">
    <location>
        <begin position="524"/>
        <end position="561"/>
    </location>
</feature>
<feature type="region of interest" description="Disordered" evidence="6">
    <location>
        <begin position="524"/>
        <end position="562"/>
    </location>
</feature>
<dbReference type="GO" id="GO:0008061">
    <property type="term" value="F:chitin binding"/>
    <property type="evidence" value="ECO:0007669"/>
    <property type="project" value="UniProtKB-KW"/>
</dbReference>
<protein>
    <recommendedName>
        <fullName evidence="8">Chitin-binding type-2 domain-containing protein</fullName>
    </recommendedName>
</protein>
<keyword evidence="5" id="KW-0325">Glycoprotein</keyword>
<feature type="compositionally biased region" description="Low complexity" evidence="6">
    <location>
        <begin position="704"/>
        <end position="718"/>
    </location>
</feature>
<feature type="domain" description="Chitin-binding type-2" evidence="8">
    <location>
        <begin position="459"/>
        <end position="518"/>
    </location>
</feature>
<dbReference type="AlphaFoldDB" id="B3M3Q3"/>
<dbReference type="GeneID" id="6506616"/>
<gene>
    <name evidence="9" type="primary">Dana\GF23980</name>
    <name evidence="9" type="synonym">dana_GLEANR_8740</name>
    <name evidence="9" type="ORF">GF23980</name>
</gene>
<reference evidence="9 10" key="1">
    <citation type="journal article" date="2007" name="Nature">
        <title>Evolution of genes and genomes on the Drosophila phylogeny.</title>
        <authorList>
            <consortium name="Drosophila 12 Genomes Consortium"/>
            <person name="Clark A.G."/>
            <person name="Eisen M.B."/>
            <person name="Smith D.R."/>
            <person name="Bergman C.M."/>
            <person name="Oliver B."/>
            <person name="Markow T.A."/>
            <person name="Kaufman T.C."/>
            <person name="Kellis M."/>
            <person name="Gelbart W."/>
            <person name="Iyer V.N."/>
            <person name="Pollard D.A."/>
            <person name="Sackton T.B."/>
            <person name="Larracuente A.M."/>
            <person name="Singh N.D."/>
            <person name="Abad J.P."/>
            <person name="Abt D.N."/>
            <person name="Adryan B."/>
            <person name="Aguade M."/>
            <person name="Akashi H."/>
            <person name="Anderson W.W."/>
            <person name="Aquadro C.F."/>
            <person name="Ardell D.H."/>
            <person name="Arguello R."/>
            <person name="Artieri C.G."/>
            <person name="Barbash D.A."/>
            <person name="Barker D."/>
            <person name="Barsanti P."/>
            <person name="Batterham P."/>
            <person name="Batzoglou S."/>
            <person name="Begun D."/>
            <person name="Bhutkar A."/>
            <person name="Blanco E."/>
            <person name="Bosak S.A."/>
            <person name="Bradley R.K."/>
            <person name="Brand A.D."/>
            <person name="Brent M.R."/>
            <person name="Brooks A.N."/>
            <person name="Brown R.H."/>
            <person name="Butlin R.K."/>
            <person name="Caggese C."/>
            <person name="Calvi B.R."/>
            <person name="Bernardo de Carvalho A."/>
            <person name="Caspi A."/>
            <person name="Castrezana S."/>
            <person name="Celniker S.E."/>
            <person name="Chang J.L."/>
            <person name="Chapple C."/>
            <person name="Chatterji S."/>
            <person name="Chinwalla A."/>
            <person name="Civetta A."/>
            <person name="Clifton S.W."/>
            <person name="Comeron J.M."/>
            <person name="Costello J.C."/>
            <person name="Coyne J.A."/>
            <person name="Daub J."/>
            <person name="David R.G."/>
            <person name="Delcher A.L."/>
            <person name="Delehaunty K."/>
            <person name="Do C.B."/>
            <person name="Ebling H."/>
            <person name="Edwards K."/>
            <person name="Eickbush T."/>
            <person name="Evans J.D."/>
            <person name="Filipski A."/>
            <person name="Findeiss S."/>
            <person name="Freyhult E."/>
            <person name="Fulton L."/>
            <person name="Fulton R."/>
            <person name="Garcia A.C."/>
            <person name="Gardiner A."/>
            <person name="Garfield D.A."/>
            <person name="Garvin B.E."/>
            <person name="Gibson G."/>
            <person name="Gilbert D."/>
            <person name="Gnerre S."/>
            <person name="Godfrey J."/>
            <person name="Good R."/>
            <person name="Gotea V."/>
            <person name="Gravely B."/>
            <person name="Greenberg A.J."/>
            <person name="Griffiths-Jones S."/>
            <person name="Gross S."/>
            <person name="Guigo R."/>
            <person name="Gustafson E.A."/>
            <person name="Haerty W."/>
            <person name="Hahn M.W."/>
            <person name="Halligan D.L."/>
            <person name="Halpern A.L."/>
            <person name="Halter G.M."/>
            <person name="Han M.V."/>
            <person name="Heger A."/>
            <person name="Hillier L."/>
            <person name="Hinrichs A.S."/>
            <person name="Holmes I."/>
            <person name="Hoskins R.A."/>
            <person name="Hubisz M.J."/>
            <person name="Hultmark D."/>
            <person name="Huntley M.A."/>
            <person name="Jaffe D.B."/>
            <person name="Jagadeeshan S."/>
            <person name="Jeck W.R."/>
            <person name="Johnson J."/>
            <person name="Jones C.D."/>
            <person name="Jordan W.C."/>
            <person name="Karpen G.H."/>
            <person name="Kataoka E."/>
            <person name="Keightley P.D."/>
            <person name="Kheradpour P."/>
            <person name="Kirkness E.F."/>
            <person name="Koerich L.B."/>
            <person name="Kristiansen K."/>
            <person name="Kudrna D."/>
            <person name="Kulathinal R.J."/>
            <person name="Kumar S."/>
            <person name="Kwok R."/>
            <person name="Lander E."/>
            <person name="Langley C.H."/>
            <person name="Lapoint R."/>
            <person name="Lazzaro B.P."/>
            <person name="Lee S.J."/>
            <person name="Levesque L."/>
            <person name="Li R."/>
            <person name="Lin C.F."/>
            <person name="Lin M.F."/>
            <person name="Lindblad-Toh K."/>
            <person name="Llopart A."/>
            <person name="Long M."/>
            <person name="Low L."/>
            <person name="Lozovsky E."/>
            <person name="Lu J."/>
            <person name="Luo M."/>
            <person name="Machado C.A."/>
            <person name="Makalowski W."/>
            <person name="Marzo M."/>
            <person name="Matsuda M."/>
            <person name="Matzkin L."/>
            <person name="McAllister B."/>
            <person name="McBride C.S."/>
            <person name="McKernan B."/>
            <person name="McKernan K."/>
            <person name="Mendez-Lago M."/>
            <person name="Minx P."/>
            <person name="Mollenhauer M.U."/>
            <person name="Montooth K."/>
            <person name="Mount S.M."/>
            <person name="Mu X."/>
            <person name="Myers E."/>
            <person name="Negre B."/>
            <person name="Newfeld S."/>
            <person name="Nielsen R."/>
            <person name="Noor M.A."/>
            <person name="O'Grady P."/>
            <person name="Pachter L."/>
            <person name="Papaceit M."/>
            <person name="Parisi M.J."/>
            <person name="Parisi M."/>
            <person name="Parts L."/>
            <person name="Pedersen J.S."/>
            <person name="Pesole G."/>
            <person name="Phillippy A.M."/>
            <person name="Ponting C.P."/>
            <person name="Pop M."/>
            <person name="Porcelli D."/>
            <person name="Powell J.R."/>
            <person name="Prohaska S."/>
            <person name="Pruitt K."/>
            <person name="Puig M."/>
            <person name="Quesneville H."/>
            <person name="Ram K.R."/>
            <person name="Rand D."/>
            <person name="Rasmussen M.D."/>
            <person name="Reed L.K."/>
            <person name="Reenan R."/>
            <person name="Reily A."/>
            <person name="Remington K.A."/>
            <person name="Rieger T.T."/>
            <person name="Ritchie M.G."/>
            <person name="Robin C."/>
            <person name="Rogers Y.H."/>
            <person name="Rohde C."/>
            <person name="Rozas J."/>
            <person name="Rubenfield M.J."/>
            <person name="Ruiz A."/>
            <person name="Russo S."/>
            <person name="Salzberg S.L."/>
            <person name="Sanchez-Gracia A."/>
            <person name="Saranga D.J."/>
            <person name="Sato H."/>
            <person name="Schaeffer S.W."/>
            <person name="Schatz M.C."/>
            <person name="Schlenke T."/>
            <person name="Schwartz R."/>
            <person name="Segarra C."/>
            <person name="Singh R.S."/>
            <person name="Sirot L."/>
            <person name="Sirota M."/>
            <person name="Sisneros N.B."/>
            <person name="Smith C.D."/>
            <person name="Smith T.F."/>
            <person name="Spieth J."/>
            <person name="Stage D.E."/>
            <person name="Stark A."/>
            <person name="Stephan W."/>
            <person name="Strausberg R.L."/>
            <person name="Strempel S."/>
            <person name="Sturgill D."/>
            <person name="Sutton G."/>
            <person name="Sutton G.G."/>
            <person name="Tao W."/>
            <person name="Teichmann S."/>
            <person name="Tobari Y.N."/>
            <person name="Tomimura Y."/>
            <person name="Tsolas J.M."/>
            <person name="Valente V.L."/>
            <person name="Venter E."/>
            <person name="Venter J.C."/>
            <person name="Vicario S."/>
            <person name="Vieira F.G."/>
            <person name="Vilella A.J."/>
            <person name="Villasante A."/>
            <person name="Walenz B."/>
            <person name="Wang J."/>
            <person name="Wasserman M."/>
            <person name="Watts T."/>
            <person name="Wilson D."/>
            <person name="Wilson R.K."/>
            <person name="Wing R.A."/>
            <person name="Wolfner M.F."/>
            <person name="Wong A."/>
            <person name="Wong G.K."/>
            <person name="Wu C.I."/>
            <person name="Wu G."/>
            <person name="Yamamoto D."/>
            <person name="Yang H.P."/>
            <person name="Yang S.P."/>
            <person name="Yorke J.A."/>
            <person name="Yoshida K."/>
            <person name="Zdobnov E."/>
            <person name="Zhang P."/>
            <person name="Zhang Y."/>
            <person name="Zimin A.V."/>
            <person name="Baldwin J."/>
            <person name="Abdouelleil A."/>
            <person name="Abdulkadir J."/>
            <person name="Abebe A."/>
            <person name="Abera B."/>
            <person name="Abreu J."/>
            <person name="Acer S.C."/>
            <person name="Aftuck L."/>
            <person name="Alexander A."/>
            <person name="An P."/>
            <person name="Anderson E."/>
            <person name="Anderson S."/>
            <person name="Arachi H."/>
            <person name="Azer M."/>
            <person name="Bachantsang P."/>
            <person name="Barry A."/>
            <person name="Bayul T."/>
            <person name="Berlin A."/>
            <person name="Bessette D."/>
            <person name="Bloom T."/>
            <person name="Blye J."/>
            <person name="Boguslavskiy L."/>
            <person name="Bonnet C."/>
            <person name="Boukhgalter B."/>
            <person name="Bourzgui I."/>
            <person name="Brown A."/>
            <person name="Cahill P."/>
            <person name="Channer S."/>
            <person name="Cheshatsang Y."/>
            <person name="Chuda L."/>
            <person name="Citroen M."/>
            <person name="Collymore A."/>
            <person name="Cooke P."/>
            <person name="Costello M."/>
            <person name="D'Aco K."/>
            <person name="Daza R."/>
            <person name="De Haan G."/>
            <person name="DeGray S."/>
            <person name="DeMaso C."/>
            <person name="Dhargay N."/>
            <person name="Dooley K."/>
            <person name="Dooley E."/>
            <person name="Doricent M."/>
            <person name="Dorje P."/>
            <person name="Dorjee K."/>
            <person name="Dupes A."/>
            <person name="Elong R."/>
            <person name="Falk J."/>
            <person name="Farina A."/>
            <person name="Faro S."/>
            <person name="Ferguson D."/>
            <person name="Fisher S."/>
            <person name="Foley C.D."/>
            <person name="Franke A."/>
            <person name="Friedrich D."/>
            <person name="Gadbois L."/>
            <person name="Gearin G."/>
            <person name="Gearin C.R."/>
            <person name="Giannoukos G."/>
            <person name="Goode T."/>
            <person name="Graham J."/>
            <person name="Grandbois E."/>
            <person name="Grewal S."/>
            <person name="Gyaltsen K."/>
            <person name="Hafez N."/>
            <person name="Hagos B."/>
            <person name="Hall J."/>
            <person name="Henson C."/>
            <person name="Hollinger A."/>
            <person name="Honan T."/>
            <person name="Huard M.D."/>
            <person name="Hughes L."/>
            <person name="Hurhula B."/>
            <person name="Husby M.E."/>
            <person name="Kamat A."/>
            <person name="Kanga B."/>
            <person name="Kashin S."/>
            <person name="Khazanovich D."/>
            <person name="Kisner P."/>
            <person name="Lance K."/>
            <person name="Lara M."/>
            <person name="Lee W."/>
            <person name="Lennon N."/>
            <person name="Letendre F."/>
            <person name="LeVine R."/>
            <person name="Lipovsky A."/>
            <person name="Liu X."/>
            <person name="Liu J."/>
            <person name="Liu S."/>
            <person name="Lokyitsang T."/>
            <person name="Lokyitsang Y."/>
            <person name="Lubonja R."/>
            <person name="Lui A."/>
            <person name="MacDonald P."/>
            <person name="Magnisalis V."/>
            <person name="Maru K."/>
            <person name="Matthews C."/>
            <person name="McCusker W."/>
            <person name="McDonough S."/>
            <person name="Mehta T."/>
            <person name="Meldrim J."/>
            <person name="Meneus L."/>
            <person name="Mihai O."/>
            <person name="Mihalev A."/>
            <person name="Mihova T."/>
            <person name="Mittelman R."/>
            <person name="Mlenga V."/>
            <person name="Montmayeur A."/>
            <person name="Mulrain L."/>
            <person name="Navidi A."/>
            <person name="Naylor J."/>
            <person name="Negash T."/>
            <person name="Nguyen T."/>
            <person name="Nguyen N."/>
            <person name="Nicol R."/>
            <person name="Norbu C."/>
            <person name="Norbu N."/>
            <person name="Novod N."/>
            <person name="O'Neill B."/>
            <person name="Osman S."/>
            <person name="Markiewicz E."/>
            <person name="Oyono O.L."/>
            <person name="Patti C."/>
            <person name="Phunkhang P."/>
            <person name="Pierre F."/>
            <person name="Priest M."/>
            <person name="Raghuraman S."/>
            <person name="Rege F."/>
            <person name="Reyes R."/>
            <person name="Rise C."/>
            <person name="Rogov P."/>
            <person name="Ross K."/>
            <person name="Ryan E."/>
            <person name="Settipalli S."/>
            <person name="Shea T."/>
            <person name="Sherpa N."/>
            <person name="Shi L."/>
            <person name="Shih D."/>
            <person name="Sparrow T."/>
            <person name="Spaulding J."/>
            <person name="Stalker J."/>
            <person name="Stange-Thomann N."/>
            <person name="Stavropoulos S."/>
            <person name="Stone C."/>
            <person name="Strader C."/>
            <person name="Tesfaye S."/>
            <person name="Thomson T."/>
            <person name="Thoulutsang Y."/>
            <person name="Thoulutsang D."/>
            <person name="Topham K."/>
            <person name="Topping I."/>
            <person name="Tsamla T."/>
            <person name="Vassiliev H."/>
            <person name="Vo A."/>
            <person name="Wangchuk T."/>
            <person name="Wangdi T."/>
            <person name="Weiand M."/>
            <person name="Wilkinson J."/>
            <person name="Wilson A."/>
            <person name="Yadav S."/>
            <person name="Young G."/>
            <person name="Yu Q."/>
            <person name="Zembek L."/>
            <person name="Zhong D."/>
            <person name="Zimmer A."/>
            <person name="Zwirko Z."/>
            <person name="Jaffe D.B."/>
            <person name="Alvarez P."/>
            <person name="Brockman W."/>
            <person name="Butler J."/>
            <person name="Chin C."/>
            <person name="Gnerre S."/>
            <person name="Grabherr M."/>
            <person name="Kleber M."/>
            <person name="Mauceli E."/>
            <person name="MacCallum I."/>
        </authorList>
    </citation>
    <scope>NUCLEOTIDE SEQUENCE [LARGE SCALE GENOMIC DNA]</scope>
    <source>
        <strain evidence="10">Tucson 14024-0371.13</strain>
    </source>
</reference>
<keyword evidence="3" id="KW-0677">Repeat</keyword>
<evidence type="ECO:0000259" key="8">
    <source>
        <dbReference type="PROSITE" id="PS50940"/>
    </source>
</evidence>
<feature type="compositionally biased region" description="Low complexity" evidence="6">
    <location>
        <begin position="950"/>
        <end position="1107"/>
    </location>
</feature>
<evidence type="ECO:0000256" key="4">
    <source>
        <dbReference type="ARBA" id="ARBA00023157"/>
    </source>
</evidence>
<feature type="compositionally biased region" description="Basic and acidic residues" evidence="6">
    <location>
        <begin position="890"/>
        <end position="903"/>
    </location>
</feature>
<dbReference type="InterPro" id="IPR002557">
    <property type="entry name" value="Chitin-bd_dom"/>
</dbReference>
<feature type="domain" description="Chitin-binding type-2" evidence="8">
    <location>
        <begin position="561"/>
        <end position="619"/>
    </location>
</feature>
<evidence type="ECO:0000313" key="9">
    <source>
        <dbReference type="EMBL" id="EDV40346.2"/>
    </source>
</evidence>
<dbReference type="OrthoDB" id="6020543at2759"/>
<feature type="region of interest" description="Disordered" evidence="6">
    <location>
        <begin position="113"/>
        <end position="147"/>
    </location>
</feature>
<feature type="region of interest" description="Disordered" evidence="6">
    <location>
        <begin position="948"/>
        <end position="1115"/>
    </location>
</feature>
<dbReference type="EMBL" id="CH902618">
    <property type="protein sequence ID" value="EDV40346.2"/>
    <property type="molecule type" value="Genomic_DNA"/>
</dbReference>
<dbReference type="HOGENOM" id="CLU_285491_0_0_1"/>
<feature type="region of interest" description="Disordered" evidence="6">
    <location>
        <begin position="616"/>
        <end position="644"/>
    </location>
</feature>
<dbReference type="Gene3D" id="3.20.20.80">
    <property type="entry name" value="Glycosidases"/>
    <property type="match status" value="1"/>
</dbReference>
<proteinExistence type="predicted"/>
<feature type="domain" description="Chitin-binding type-2" evidence="8">
    <location>
        <begin position="48"/>
        <end position="105"/>
    </location>
</feature>
<dbReference type="InParanoid" id="B3M3Q3"/>
<feature type="compositionally biased region" description="Low complexity" evidence="6">
    <location>
        <begin position="444"/>
        <end position="455"/>
    </location>
</feature>
<feature type="domain" description="Chitin-binding type-2" evidence="8">
    <location>
        <begin position="725"/>
        <end position="782"/>
    </location>
</feature>
<evidence type="ECO:0000256" key="5">
    <source>
        <dbReference type="ARBA" id="ARBA00023180"/>
    </source>
</evidence>
<feature type="domain" description="Chitin-binding type-2" evidence="8">
    <location>
        <begin position="253"/>
        <end position="309"/>
    </location>
</feature>
<feature type="region of interest" description="Disordered" evidence="6">
    <location>
        <begin position="786"/>
        <end position="903"/>
    </location>
</feature>
<dbReference type="PANTHER" id="PTHR23301">
    <property type="entry name" value="CHITIN BINDING PERITROPHIN-A"/>
    <property type="match status" value="1"/>
</dbReference>
<keyword evidence="1" id="KW-0147">Chitin-binding</keyword>
<dbReference type="KEGG" id="dan:6506616"/>
<dbReference type="SMART" id="SM00494">
    <property type="entry name" value="ChtBD2"/>
    <property type="match status" value="10"/>
</dbReference>
<evidence type="ECO:0000256" key="1">
    <source>
        <dbReference type="ARBA" id="ARBA00022669"/>
    </source>
</evidence>
<feature type="region of interest" description="Disordered" evidence="6">
    <location>
        <begin position="704"/>
        <end position="726"/>
    </location>
</feature>
<dbReference type="STRING" id="7217.B3M3Q3"/>
<organism evidence="9 10">
    <name type="scientific">Drosophila ananassae</name>
    <name type="common">Fruit fly</name>
    <dbReference type="NCBI Taxonomy" id="7217"/>
    <lineage>
        <taxon>Eukaryota</taxon>
        <taxon>Metazoa</taxon>
        <taxon>Ecdysozoa</taxon>
        <taxon>Arthropoda</taxon>
        <taxon>Hexapoda</taxon>
        <taxon>Insecta</taxon>
        <taxon>Pterygota</taxon>
        <taxon>Neoptera</taxon>
        <taxon>Endopterygota</taxon>
        <taxon>Diptera</taxon>
        <taxon>Brachycera</taxon>
        <taxon>Muscomorpha</taxon>
        <taxon>Ephydroidea</taxon>
        <taxon>Drosophilidae</taxon>
        <taxon>Drosophila</taxon>
        <taxon>Sophophora</taxon>
    </lineage>
</organism>
<feature type="domain" description="Chitin-binding type-2" evidence="8">
    <location>
        <begin position="156"/>
        <end position="213"/>
    </location>
</feature>
<feature type="domain" description="Chitin-binding type-2" evidence="8">
    <location>
        <begin position="1118"/>
        <end position="1175"/>
    </location>
</feature>
<evidence type="ECO:0000256" key="3">
    <source>
        <dbReference type="ARBA" id="ARBA00022737"/>
    </source>
</evidence>
<evidence type="ECO:0000256" key="7">
    <source>
        <dbReference type="SAM" id="SignalP"/>
    </source>
</evidence>
<dbReference type="PANTHER" id="PTHR23301:SF0">
    <property type="entry name" value="CHITIN-BINDING TYPE-2 DOMAIN-CONTAINING PROTEIN-RELATED"/>
    <property type="match status" value="1"/>
</dbReference>
<accession>B3M3Q3</accession>
<feature type="region of interest" description="Disordered" evidence="6">
    <location>
        <begin position="426"/>
        <end position="457"/>
    </location>
</feature>
<feature type="compositionally biased region" description="Low complexity" evidence="6">
    <location>
        <begin position="786"/>
        <end position="889"/>
    </location>
</feature>
<dbReference type="SUPFAM" id="SSF57625">
    <property type="entry name" value="Invertebrate chitin-binding proteins"/>
    <property type="match status" value="10"/>
</dbReference>
<feature type="compositionally biased region" description="Pro residues" evidence="6">
    <location>
        <begin position="432"/>
        <end position="443"/>
    </location>
</feature>
<feature type="chain" id="PRO_5006454486" description="Chitin-binding type-2 domain-containing protein" evidence="7">
    <location>
        <begin position="29"/>
        <end position="1178"/>
    </location>
</feature>
<sequence length="1178" mass="126786">MKVHTSKHLPWLLVIVAVFWSWQLNVLALNKVEPLHQTCDNEQRYENQVMCAGKEFGCLVPYPDNCSLFLVCDCLYPTVKLCPANLWWDNKTQLCNYPQAVDCIYYDIEPTEPSDGSTLTTQGSTASTTKGTTTTPSVTYPTSSWDPPPPPPGISDDFCRSFKDSSVHRYPYDCQAYINCTHGWPVLNYCDKDKVFNDLLLICDTPDTANCTELPLPTSTTAEIPSSTTTEIPTTSTTEGYFTCGPGPEGIDDDYCQPKGNGFYKYPYNCSGYLACRSGCTDLEYCQEDKLFNDFLHICDTPNSVECDDRPFPTTTPESTTKPTTTTPLTTSPSTTSGPTSTTPSTTSTTAGTTTTTPGLPSDVDPDDCKGYPDGTIFPYAGNCSQYLFCKNNQVEMGECPLNLLFNYKILLCDEADDVECYGDRTTTPLPTTKPPTTTPEPTTPTTTTTTKATTSGPSELCEGQEVGASYAYPEDCSQYYLCLGNGKWTLAPCIYGSYFDPSTGICGPNVSPEACKVSATSTTPTTTTVSTTTQEVTSPKTTTVEPSTTPRTTTTVGPSSGICAGRNDGENIAYPNNCNKYIVCVSPIPIAFYCPADTFFSSELQNCIESWEDSDCEDEQSTTTSEPGYTRPPPEPTMCTNSSRDTFPYPDNCQWFIRCVDDYIYMMDVCNCGEYYDPITEKCGPDVPSDACRWDYTSTTTTEQPTTTTAATTTSPVTRPPPQKGPCDDVEDGALVPYPNDCTKYIQCSRPIAEAFDCDDGDEFSVEFRKCVDAELANCSITTTAKPTESTTSTSEGDTSTSPAQPTTEPSTSTTTAASTSTSIDPSTSTTIEPSTSTTIELSTESTTQEPSTFPTEKSTATSTTESTTASTTSEPGSSTSEPGTTTTEKPRDGVCDGKTDDSLVPYPNDCGKYIMCQYPIPVGYDCPDGLEFSPTELTCMDPDLAGCSPKPTTPGLTTTTTEKSTTKGSTTPQTTTTIESTTISTTPQSTTTKSTTVSTTPQTTTTESTTASTTTESTTISTTPKTTTTESTTVSTTPQTTSTASTTPSTTTESTTTTTESTTVSTTPQTTTTESTTASTTTESTTITTPKTTTTESTTSTKTTEAPPPTLDPYTPNICCGQTLGTLLPYPNDCSRYVVCDYPIPYSVDCPEGTVFDDKILQCSTVPNERCLYDQY</sequence>
<dbReference type="eggNOG" id="ENOG502RXTR">
    <property type="taxonomic scope" value="Eukaryota"/>
</dbReference>
<feature type="compositionally biased region" description="Low complexity" evidence="6">
    <location>
        <begin position="116"/>
        <end position="144"/>
    </location>
</feature>
<feature type="region of interest" description="Disordered" evidence="6">
    <location>
        <begin position="309"/>
        <end position="368"/>
    </location>
</feature>
<keyword evidence="4" id="KW-1015">Disulfide bond</keyword>
<keyword evidence="2 7" id="KW-0732">Signal</keyword>
<dbReference type="InterPro" id="IPR036508">
    <property type="entry name" value="Chitin-bd_dom_sf"/>
</dbReference>
<evidence type="ECO:0000256" key="2">
    <source>
        <dbReference type="ARBA" id="ARBA00022729"/>
    </source>
</evidence>
<feature type="domain" description="Chitin-binding type-2" evidence="8">
    <location>
        <begin position="366"/>
        <end position="423"/>
    </location>
</feature>
<feature type="signal peptide" evidence="7">
    <location>
        <begin position="1"/>
        <end position="28"/>
    </location>
</feature>
<feature type="compositionally biased region" description="Low complexity" evidence="6">
    <location>
        <begin position="313"/>
        <end position="362"/>
    </location>
</feature>
<evidence type="ECO:0000313" key="10">
    <source>
        <dbReference type="Proteomes" id="UP000007801"/>
    </source>
</evidence>
<name>B3M3Q3_DROAN</name>
<evidence type="ECO:0000256" key="6">
    <source>
        <dbReference type="SAM" id="MobiDB-lite"/>
    </source>
</evidence>
<feature type="domain" description="Chitin-binding type-2" evidence="8">
    <location>
        <begin position="894"/>
        <end position="951"/>
    </location>
</feature>
<dbReference type="Gene3D" id="2.170.140.10">
    <property type="entry name" value="Chitin binding domain"/>
    <property type="match status" value="8"/>
</dbReference>